<evidence type="ECO:0000259" key="2">
    <source>
        <dbReference type="PROSITE" id="PS51833"/>
    </source>
</evidence>
<evidence type="ECO:0000259" key="1">
    <source>
        <dbReference type="PROSITE" id="PS50042"/>
    </source>
</evidence>
<dbReference type="InterPro" id="IPR014710">
    <property type="entry name" value="RmlC-like_jellyroll"/>
</dbReference>
<dbReference type="PANTHER" id="PTHR33525:SF3">
    <property type="entry name" value="RIBONUCLEASE Y"/>
    <property type="match status" value="1"/>
</dbReference>
<keyword evidence="4" id="KW-1185">Reference proteome</keyword>
<evidence type="ECO:0000313" key="3">
    <source>
        <dbReference type="EMBL" id="SFC52430.1"/>
    </source>
</evidence>
<feature type="domain" description="Cyclic nucleotide-binding" evidence="1">
    <location>
        <begin position="11"/>
        <end position="108"/>
    </location>
</feature>
<dbReference type="CDD" id="cd00038">
    <property type="entry name" value="CAP_ED"/>
    <property type="match status" value="1"/>
</dbReference>
<reference evidence="3 4" key="1">
    <citation type="submission" date="2016-10" db="EMBL/GenBank/DDBJ databases">
        <authorList>
            <person name="de Groot N.N."/>
        </authorList>
    </citation>
    <scope>NUCLEOTIDE SEQUENCE [LARGE SCALE GENOMIC DNA]</scope>
    <source>
        <strain evidence="3 4">DSM 18438</strain>
    </source>
</reference>
<feature type="domain" description="HDOD" evidence="2">
    <location>
        <begin position="145"/>
        <end position="330"/>
    </location>
</feature>
<name>A0A1I1K4D3_9GAMM</name>
<dbReference type="SUPFAM" id="SSF109604">
    <property type="entry name" value="HD-domain/PDEase-like"/>
    <property type="match status" value="1"/>
</dbReference>
<dbReference type="Pfam" id="PF08668">
    <property type="entry name" value="HDOD"/>
    <property type="match status" value="1"/>
</dbReference>
<dbReference type="STRING" id="1122252.SAMN05660443_0025"/>
<dbReference type="OrthoDB" id="598113at2"/>
<dbReference type="Proteomes" id="UP000199058">
    <property type="component" value="Unassembled WGS sequence"/>
</dbReference>
<sequence>MKLQDLRQFEQFSQLSEEHLILIKPLLKVKRCQQAGELILPRGYEKDREFFLIKGRIQLIAADGQQQEIEADTPAARLSIARLRPSLYEVVSASACELLVIPGRSLRQQVEAATIDQESNPNFSEAASRYYRRIKTALENGNFTLPSLPSVALKVREELQREEPEVKKLEKLLSRDPSILAKLLAAANSPLYRRGSPCKTSSEAIMRLGLDTTSELVMLFSLRHLFKAENAWVKQRMQETWSQGVRVGAIAQMLTLHHPQLSADQALVAGLLHNIGELAILRFIDQDETPDPEELEGVLEELMPEAGVLLLKYWNFDPQIIELVAHLNSWQRVTAGEEASLEDLIRISRLHSFIGTENQYRYPRLDEVPAFQKLADKGLTPDFSLTLIEDAKDQVEEIQEMFGL</sequence>
<dbReference type="InterPro" id="IPR018490">
    <property type="entry name" value="cNMP-bd_dom_sf"/>
</dbReference>
<organism evidence="3 4">
    <name type="scientific">Marinospirillum celere</name>
    <dbReference type="NCBI Taxonomy" id="1122252"/>
    <lineage>
        <taxon>Bacteria</taxon>
        <taxon>Pseudomonadati</taxon>
        <taxon>Pseudomonadota</taxon>
        <taxon>Gammaproteobacteria</taxon>
        <taxon>Oceanospirillales</taxon>
        <taxon>Oceanospirillaceae</taxon>
        <taxon>Marinospirillum</taxon>
    </lineage>
</organism>
<dbReference type="AlphaFoldDB" id="A0A1I1K4D3"/>
<dbReference type="InterPro" id="IPR052340">
    <property type="entry name" value="RNase_Y/CdgJ"/>
</dbReference>
<evidence type="ECO:0000313" key="4">
    <source>
        <dbReference type="Proteomes" id="UP000199058"/>
    </source>
</evidence>
<accession>A0A1I1K4D3</accession>
<protein>
    <submittedName>
        <fullName evidence="3">HD-like signal output (HDOD) domain, no enzymatic activity</fullName>
    </submittedName>
</protein>
<dbReference type="PANTHER" id="PTHR33525">
    <property type="match status" value="1"/>
</dbReference>
<gene>
    <name evidence="3" type="ORF">SAMN05660443_0025</name>
</gene>
<dbReference type="EMBL" id="FOLH01000010">
    <property type="protein sequence ID" value="SFC52430.1"/>
    <property type="molecule type" value="Genomic_DNA"/>
</dbReference>
<dbReference type="Gene3D" id="1.10.3210.10">
    <property type="entry name" value="Hypothetical protein af1432"/>
    <property type="match status" value="1"/>
</dbReference>
<proteinExistence type="predicted"/>
<dbReference type="PROSITE" id="PS51833">
    <property type="entry name" value="HDOD"/>
    <property type="match status" value="1"/>
</dbReference>
<dbReference type="SUPFAM" id="SSF51206">
    <property type="entry name" value="cAMP-binding domain-like"/>
    <property type="match status" value="1"/>
</dbReference>
<dbReference type="PROSITE" id="PS50042">
    <property type="entry name" value="CNMP_BINDING_3"/>
    <property type="match status" value="1"/>
</dbReference>
<dbReference type="InterPro" id="IPR013976">
    <property type="entry name" value="HDOD"/>
</dbReference>
<dbReference type="Gene3D" id="2.60.120.10">
    <property type="entry name" value="Jelly Rolls"/>
    <property type="match status" value="1"/>
</dbReference>
<dbReference type="RefSeq" id="WP_091965248.1">
    <property type="nucleotide sequence ID" value="NZ_FOLH01000010.1"/>
</dbReference>
<dbReference type="InterPro" id="IPR000595">
    <property type="entry name" value="cNMP-bd_dom"/>
</dbReference>